<dbReference type="KEGG" id="eac:EAL2_c15080"/>
<accession>W8TG44</accession>
<dbReference type="STRING" id="1286171.EAL2_c15080"/>
<sequence>MSKCAMNFEGLYRKSIRKKSIKSNMVLVAAAIFAISIAAVDLTAAAYIREVLASQDIAAAEDAEKAYEANIEYVDMFSEHFSSGILDSSRLKAVEDMLLIQIEGVEMEKIICNSDLLSIQGSSSEYSGIMRYCNFVDECQGVQGDVIVESINRENRDEYGHYDFLLSLDLKKAAAK</sequence>
<dbReference type="Proteomes" id="UP000019591">
    <property type="component" value="Chromosome"/>
</dbReference>
<evidence type="ECO:0000313" key="2">
    <source>
        <dbReference type="Proteomes" id="UP000019591"/>
    </source>
</evidence>
<evidence type="ECO:0000313" key="1">
    <source>
        <dbReference type="EMBL" id="AHM56803.1"/>
    </source>
</evidence>
<dbReference type="HOGENOM" id="CLU_1522940_0_0_9"/>
<dbReference type="AlphaFoldDB" id="W8TG44"/>
<proteinExistence type="predicted"/>
<keyword evidence="2" id="KW-1185">Reference proteome</keyword>
<name>W8TG44_PEPAC</name>
<dbReference type="PATRIC" id="fig|1286171.3.peg.1459"/>
<gene>
    <name evidence="1" type="ORF">EAL2_c15080</name>
</gene>
<dbReference type="RefSeq" id="WP_025435786.1">
    <property type="nucleotide sequence ID" value="NZ_CP007452.1"/>
</dbReference>
<organism evidence="1 2">
    <name type="scientific">Peptoclostridium acidaminophilum DSM 3953</name>
    <dbReference type="NCBI Taxonomy" id="1286171"/>
    <lineage>
        <taxon>Bacteria</taxon>
        <taxon>Bacillati</taxon>
        <taxon>Bacillota</taxon>
        <taxon>Clostridia</taxon>
        <taxon>Peptostreptococcales</taxon>
        <taxon>Peptoclostridiaceae</taxon>
        <taxon>Peptoclostridium</taxon>
    </lineage>
</organism>
<protein>
    <submittedName>
        <fullName evidence="1">Uncharacterized protein</fullName>
    </submittedName>
</protein>
<reference evidence="1 2" key="1">
    <citation type="journal article" date="2014" name="Genome Announc.">
        <title>Complete Genome Sequence of Amino Acid-Utilizing Eubacterium acidaminophilum al-2 (DSM 3953).</title>
        <authorList>
            <person name="Poehlein A."/>
            <person name="Andreesen J.R."/>
            <person name="Daniel R."/>
        </authorList>
    </citation>
    <scope>NUCLEOTIDE SEQUENCE [LARGE SCALE GENOMIC DNA]</scope>
    <source>
        <strain evidence="1 2">DSM 3953</strain>
    </source>
</reference>
<dbReference type="EMBL" id="CP007452">
    <property type="protein sequence ID" value="AHM56803.1"/>
    <property type="molecule type" value="Genomic_DNA"/>
</dbReference>